<protein>
    <submittedName>
        <fullName evidence="1">CarboxypepD_reg-like domain-containing protein</fullName>
    </submittedName>
</protein>
<dbReference type="Proteomes" id="UP000199452">
    <property type="component" value="Unassembled WGS sequence"/>
</dbReference>
<dbReference type="RefSeq" id="WP_092440844.1">
    <property type="nucleotide sequence ID" value="NZ_FMYP01000094.1"/>
</dbReference>
<organism evidence="1 2">
    <name type="scientific">Williamwhitmania taraxaci</name>
    <dbReference type="NCBI Taxonomy" id="1640674"/>
    <lineage>
        <taxon>Bacteria</taxon>
        <taxon>Pseudomonadati</taxon>
        <taxon>Bacteroidota</taxon>
        <taxon>Bacteroidia</taxon>
        <taxon>Bacteroidales</taxon>
        <taxon>Williamwhitmaniaceae</taxon>
        <taxon>Williamwhitmania</taxon>
    </lineage>
</organism>
<evidence type="ECO:0000313" key="2">
    <source>
        <dbReference type="Proteomes" id="UP000199452"/>
    </source>
</evidence>
<gene>
    <name evidence="1" type="ORF">SAMN05216323_10942</name>
</gene>
<proteinExistence type="predicted"/>
<dbReference type="Pfam" id="PF13715">
    <property type="entry name" value="CarbopepD_reg_2"/>
    <property type="match status" value="1"/>
</dbReference>
<keyword evidence="2" id="KW-1185">Reference proteome</keyword>
<sequence>MRYLLVLAFLSFYAVAFSQIEVSSKFINQDSGAPVEYASVFLLKDKAVGSSTGNSGYFKLWIPKCHVTDTVVISCVGYERKEVTVEYITQNKTIFLQPKEEQIDEVIISNNLSAQKIVKIALRKYPKWCFKYRYSTDFSMRSYLFVDSTKLVVGAMETTGVMNNNGMYNDSLEEKVSVSKYQVYGSVDTSYFTPSMCIKNKHYDATLNLEYRVIDHFAVFWHVDPITAQYFYPDMKGHFNFIDDSTKSDKFWIVSVTDLRHIDYGYKLPEEQFRKQYKKDLNRFKQEKNYSPTNKLFVLSEAQVDSLFYSDLRKRLEKGNPMFHNMILYIDKSTFAIHKAEYRFSGVGADGKFSVFTNFTVDYGYLLKKKKLTPLKIEIVTKSSMGKFSNHTVFDFTNINTGKGLNRISSKDVHDRGKPNSVTFLDITSLDVEGWAQVNGSNIFKPAFRTDD</sequence>
<dbReference type="EMBL" id="FMYP01000094">
    <property type="protein sequence ID" value="SDD15836.1"/>
    <property type="molecule type" value="Genomic_DNA"/>
</dbReference>
<dbReference type="OrthoDB" id="1075473at2"/>
<reference evidence="1 2" key="1">
    <citation type="submission" date="2016-09" db="EMBL/GenBank/DDBJ databases">
        <authorList>
            <person name="Capua I."/>
            <person name="De Benedictis P."/>
            <person name="Joannis T."/>
            <person name="Lombin L.H."/>
            <person name="Cattoli G."/>
        </authorList>
    </citation>
    <scope>NUCLEOTIDE SEQUENCE [LARGE SCALE GENOMIC DNA]</scope>
    <source>
        <strain evidence="1 2">A7P-90m</strain>
    </source>
</reference>
<evidence type="ECO:0000313" key="1">
    <source>
        <dbReference type="EMBL" id="SDD15836.1"/>
    </source>
</evidence>
<dbReference type="AlphaFoldDB" id="A0A1G6SI61"/>
<dbReference type="STRING" id="1640674.SAMN05216323_10942"/>
<accession>A0A1G6SI61</accession>
<name>A0A1G6SI61_9BACT</name>
<dbReference type="SUPFAM" id="SSF49464">
    <property type="entry name" value="Carboxypeptidase regulatory domain-like"/>
    <property type="match status" value="1"/>
</dbReference>
<dbReference type="InterPro" id="IPR008969">
    <property type="entry name" value="CarboxyPept-like_regulatory"/>
</dbReference>